<organism evidence="3 4">
    <name type="scientific">Mycobacterium arosiense ATCC BAA-1401 = DSM 45069</name>
    <dbReference type="NCBI Taxonomy" id="1265311"/>
    <lineage>
        <taxon>Bacteria</taxon>
        <taxon>Bacillati</taxon>
        <taxon>Actinomycetota</taxon>
        <taxon>Actinomycetes</taxon>
        <taxon>Mycobacteriales</taxon>
        <taxon>Mycobacteriaceae</taxon>
        <taxon>Mycobacterium</taxon>
        <taxon>Mycobacterium avium complex (MAC)</taxon>
    </lineage>
</organism>
<dbReference type="RefSeq" id="WP_083065381.1">
    <property type="nucleotide sequence ID" value="NZ_MVHG01000041.1"/>
</dbReference>
<keyword evidence="4" id="KW-1185">Reference proteome</keyword>
<dbReference type="EMBL" id="MVHG01000041">
    <property type="protein sequence ID" value="ORA12720.1"/>
    <property type="molecule type" value="Genomic_DNA"/>
</dbReference>
<reference evidence="3 4" key="1">
    <citation type="submission" date="2016-12" db="EMBL/GenBank/DDBJ databases">
        <title>The new phylogeny of genus Mycobacterium.</title>
        <authorList>
            <person name="Tortoli E."/>
            <person name="Trovato A."/>
            <person name="Cirillo D.M."/>
        </authorList>
    </citation>
    <scope>NUCLEOTIDE SEQUENCE [LARGE SCALE GENOMIC DNA]</scope>
    <source>
        <strain evidence="3 4">DSM 45069</strain>
    </source>
</reference>
<dbReference type="Pfam" id="PF01548">
    <property type="entry name" value="DEDD_Tnp_IS110"/>
    <property type="match status" value="1"/>
</dbReference>
<feature type="domain" description="Transposase IS116/IS110/IS902 C-terminal" evidence="2">
    <location>
        <begin position="273"/>
        <end position="354"/>
    </location>
</feature>
<evidence type="ECO:0000259" key="1">
    <source>
        <dbReference type="Pfam" id="PF01548"/>
    </source>
</evidence>
<feature type="domain" description="Transposase IS110-like N-terminal" evidence="1">
    <location>
        <begin position="4"/>
        <end position="160"/>
    </location>
</feature>
<dbReference type="InterPro" id="IPR002525">
    <property type="entry name" value="Transp_IS110-like_N"/>
</dbReference>
<protein>
    <submittedName>
        <fullName evidence="3">IS110 family transposase</fullName>
    </submittedName>
</protein>
<proteinExistence type="predicted"/>
<dbReference type="PANTHER" id="PTHR33055:SF3">
    <property type="entry name" value="PUTATIVE TRANSPOSASE FOR IS117-RELATED"/>
    <property type="match status" value="1"/>
</dbReference>
<evidence type="ECO:0000313" key="4">
    <source>
        <dbReference type="Proteomes" id="UP000192707"/>
    </source>
</evidence>
<dbReference type="InterPro" id="IPR003346">
    <property type="entry name" value="Transposase_20"/>
</dbReference>
<gene>
    <name evidence="3" type="ORF">BST14_16315</name>
</gene>
<dbReference type="AlphaFoldDB" id="A0A1W9ZDG7"/>
<dbReference type="InterPro" id="IPR047650">
    <property type="entry name" value="Transpos_IS110"/>
</dbReference>
<dbReference type="OrthoDB" id="3188901at2"/>
<dbReference type="Proteomes" id="UP000192707">
    <property type="component" value="Unassembled WGS sequence"/>
</dbReference>
<sequence length="404" mass="44019">MIFVGDDWAEDHHDIYLMAADGARLASRRLPEGLAGIAGLHEIIATHANEPSDVVIGIETDRGLWVQALGAAGYQVFAINPLAVARYRDRHQVSGAKSDAGDAKVLADLVRTDRHNHRALAGDSAEAEAIKVLARAHQNLIWARTRHTNALRSALREYYPAALEAFENLHDRDSLAVLGRAPTPEQGVRLSLAKIRSALKKAGRQRNIDTRAQEIAAALHTEHLAAPGPLNAAFAATTRAAIGIIGELNRQISELETELVTHFETHPDADIYLSLPGLGAVLGARVLGEFGDDPNRYTTAKSRKNYAGTSPLTVASGKKRAILARRVRNRRLYDVIDQWALGAINNSPGARAFYDQHRAAGDLHHQALRALGNRLVGILHGCLRHDTHYSEQTAWAHRQTAQAA</sequence>
<dbReference type="PANTHER" id="PTHR33055">
    <property type="entry name" value="TRANSPOSASE FOR INSERTION SEQUENCE ELEMENT IS1111A"/>
    <property type="match status" value="1"/>
</dbReference>
<evidence type="ECO:0000259" key="2">
    <source>
        <dbReference type="Pfam" id="PF02371"/>
    </source>
</evidence>
<dbReference type="GO" id="GO:0006313">
    <property type="term" value="P:DNA transposition"/>
    <property type="evidence" value="ECO:0007669"/>
    <property type="project" value="InterPro"/>
</dbReference>
<accession>A0A1W9ZDG7</accession>
<dbReference type="NCBIfam" id="NF033542">
    <property type="entry name" value="transpos_IS110"/>
    <property type="match status" value="1"/>
</dbReference>
<name>A0A1W9ZDG7_MYCAI</name>
<comment type="caution">
    <text evidence="3">The sequence shown here is derived from an EMBL/GenBank/DDBJ whole genome shotgun (WGS) entry which is preliminary data.</text>
</comment>
<dbReference type="GO" id="GO:0003677">
    <property type="term" value="F:DNA binding"/>
    <property type="evidence" value="ECO:0007669"/>
    <property type="project" value="InterPro"/>
</dbReference>
<dbReference type="GO" id="GO:0004803">
    <property type="term" value="F:transposase activity"/>
    <property type="evidence" value="ECO:0007669"/>
    <property type="project" value="InterPro"/>
</dbReference>
<evidence type="ECO:0000313" key="3">
    <source>
        <dbReference type="EMBL" id="ORA12720.1"/>
    </source>
</evidence>
<dbReference type="Pfam" id="PF02371">
    <property type="entry name" value="Transposase_20"/>
    <property type="match status" value="1"/>
</dbReference>